<organism evidence="1 2">
    <name type="scientific">Brachybacterium kimchii</name>
    <dbReference type="NCBI Taxonomy" id="2942909"/>
    <lineage>
        <taxon>Bacteria</taxon>
        <taxon>Bacillati</taxon>
        <taxon>Actinomycetota</taxon>
        <taxon>Actinomycetes</taxon>
        <taxon>Micrococcales</taxon>
        <taxon>Dermabacteraceae</taxon>
        <taxon>Brachybacterium</taxon>
    </lineage>
</organism>
<protein>
    <recommendedName>
        <fullName evidence="3">DUF2283 domain-containing protein</fullName>
    </recommendedName>
</protein>
<reference evidence="1" key="1">
    <citation type="submission" date="2022-05" db="EMBL/GenBank/DDBJ databases">
        <title>Genomic analysis of Brachybacterium sp. CBA3104.</title>
        <authorList>
            <person name="Roh S.W."/>
            <person name="Kim Y.B."/>
            <person name="Kim Y."/>
        </authorList>
    </citation>
    <scope>NUCLEOTIDE SEQUENCE</scope>
    <source>
        <strain evidence="1">CBA3104</strain>
    </source>
</reference>
<evidence type="ECO:0008006" key="3">
    <source>
        <dbReference type="Google" id="ProtNLM"/>
    </source>
</evidence>
<gene>
    <name evidence="1" type="ORF">M4486_05130</name>
</gene>
<dbReference type="RefSeq" id="WP_249480101.1">
    <property type="nucleotide sequence ID" value="NZ_CP097218.1"/>
</dbReference>
<dbReference type="Proteomes" id="UP001055868">
    <property type="component" value="Chromosome"/>
</dbReference>
<dbReference type="EMBL" id="CP097218">
    <property type="protein sequence ID" value="UQN30688.1"/>
    <property type="molecule type" value="Genomic_DNA"/>
</dbReference>
<name>A0ABY4N801_9MICO</name>
<keyword evidence="2" id="KW-1185">Reference proteome</keyword>
<evidence type="ECO:0000313" key="2">
    <source>
        <dbReference type="Proteomes" id="UP001055868"/>
    </source>
</evidence>
<proteinExistence type="predicted"/>
<accession>A0ABY4N801</accession>
<sequence length="76" mass="8048">MSPQTPTQYLPELFAWLPDGGAVVNPSVDGKTVGIVLDLEHGDLTGHHFLELDIPSAESLAIGLAAALADAKERNR</sequence>
<evidence type="ECO:0000313" key="1">
    <source>
        <dbReference type="EMBL" id="UQN30688.1"/>
    </source>
</evidence>